<dbReference type="OrthoDB" id="5799239at2759"/>
<dbReference type="InterPro" id="IPR013783">
    <property type="entry name" value="Ig-like_fold"/>
</dbReference>
<reference evidence="3" key="1">
    <citation type="submission" date="2020-10" db="EMBL/GenBank/DDBJ databases">
        <authorList>
            <person name="Kikuchi T."/>
        </authorList>
    </citation>
    <scope>NUCLEOTIDE SEQUENCE</scope>
    <source>
        <strain evidence="3">NKZ352</strain>
    </source>
</reference>
<evidence type="ECO:0000259" key="2">
    <source>
        <dbReference type="Pfam" id="PF22073"/>
    </source>
</evidence>
<keyword evidence="4" id="KW-1185">Reference proteome</keyword>
<name>A0A8S1GSM4_9PELO</name>
<comment type="caution">
    <text evidence="3">The sequence shown here is derived from an EMBL/GenBank/DDBJ whole genome shotgun (WGS) entry which is preliminary data.</text>
</comment>
<sequence length="818" mass="92807">MRLTNIIDTAETRMDDETDMDLMNDKFADQEIDDAPLSYAASDFDEEECRSRPDTDFYQSPHSCQMKPTLTPICEEHTDDLHSVISSRSFSKKKEDFARLQNKNISSGRVKETDPHDSADFNNSEDLVNRMNAAENSFFGRGADVIFIEDDPRFNRSHHSRENSWEPSRPDYKLYHPQKTPPPVNEMRSPMVDAQWKTKEPLKVFAESQSVNKPPIENRQLESKTETKRPVPVQEAKEKEENDFRAAEPVESSPHCPSEYSMAMEYKTTEGGGRLRPKFADVSSIYAHSPNRMNPTSNVQDETIRSNVTVDCELIKDILEKKPENLMESLEFARKQHRDRPKPDFRFQTNVSRGALRVPATRQIAQETLRRPNEMPSQPGPRLPVEEVQTRWPTENSQFLKTREPSPPISHRQFEEERASSGSRQRADSLTGSERSAAPSRTSSVSVDTVLHRPSNAADTRSSSRISTASSTSSSSIAPMAVRPSRSKHPLTMSSRRLGFGYVAVGDSLSMDLDLTNVCERAVQVRATLDSNSKAFEVVDNRIMHLAPGQSSKVRILFKPMAAGRYQLMLEISTMNLGVNYQVPCWGCGGVADIQPEITPYLFATRTKDFVLKTSNFSSVTFSLRNNGMRDGFVRLNVISSDQNPIECKVSPRLGVVLPRKARKVFEVQFLDTNFGGNSRSSSSMSTSSSTTSRRSLDADAVIEIHWGEEIQRQRLKILEKEKRERILIDGLSFTDFDFEEEVPLRRTQDLPKILEDDRTIFEATCRVTRILVQSSRSSRKFAHDSMSGSDLDNTVVERTAYRDNTYFLDIDVTRVPY</sequence>
<proteinExistence type="predicted"/>
<gene>
    <name evidence="3" type="ORF">CAUJ_LOCUS629</name>
</gene>
<accession>A0A8S1GSM4</accession>
<feature type="compositionally biased region" description="Polar residues" evidence="1">
    <location>
        <begin position="420"/>
        <end position="447"/>
    </location>
</feature>
<feature type="domain" description="Cep192/Spd-2-like" evidence="2">
    <location>
        <begin position="489"/>
        <end position="590"/>
    </location>
</feature>
<feature type="region of interest" description="Disordered" evidence="1">
    <location>
        <begin position="367"/>
        <end position="490"/>
    </location>
</feature>
<evidence type="ECO:0000313" key="3">
    <source>
        <dbReference type="EMBL" id="CAD6184710.1"/>
    </source>
</evidence>
<dbReference type="AlphaFoldDB" id="A0A8S1GSM4"/>
<feature type="compositionally biased region" description="Basic and acidic residues" evidence="1">
    <location>
        <begin position="219"/>
        <end position="248"/>
    </location>
</feature>
<feature type="compositionally biased region" description="Basic and acidic residues" evidence="1">
    <location>
        <begin position="155"/>
        <end position="174"/>
    </location>
</feature>
<dbReference type="Proteomes" id="UP000835052">
    <property type="component" value="Unassembled WGS sequence"/>
</dbReference>
<organism evidence="3 4">
    <name type="scientific">Caenorhabditis auriculariae</name>
    <dbReference type="NCBI Taxonomy" id="2777116"/>
    <lineage>
        <taxon>Eukaryota</taxon>
        <taxon>Metazoa</taxon>
        <taxon>Ecdysozoa</taxon>
        <taxon>Nematoda</taxon>
        <taxon>Chromadorea</taxon>
        <taxon>Rhabditida</taxon>
        <taxon>Rhabditina</taxon>
        <taxon>Rhabditomorpha</taxon>
        <taxon>Rhabditoidea</taxon>
        <taxon>Rhabditidae</taxon>
        <taxon>Peloderinae</taxon>
        <taxon>Caenorhabditis</taxon>
    </lineage>
</organism>
<feature type="region of interest" description="Disordered" evidence="1">
    <location>
        <begin position="205"/>
        <end position="258"/>
    </location>
</feature>
<evidence type="ECO:0000313" key="4">
    <source>
        <dbReference type="Proteomes" id="UP000835052"/>
    </source>
</evidence>
<dbReference type="Pfam" id="PF22073">
    <property type="entry name" value="Cep192_D4"/>
    <property type="match status" value="1"/>
</dbReference>
<dbReference type="Gene3D" id="2.60.40.10">
    <property type="entry name" value="Immunoglobulins"/>
    <property type="match status" value="1"/>
</dbReference>
<dbReference type="InterPro" id="IPR054090">
    <property type="entry name" value="Cep192_Spd-2-like_dom"/>
</dbReference>
<feature type="compositionally biased region" description="Polar residues" evidence="1">
    <location>
        <begin position="391"/>
        <end position="400"/>
    </location>
</feature>
<feature type="compositionally biased region" description="Low complexity" evidence="1">
    <location>
        <begin position="461"/>
        <end position="478"/>
    </location>
</feature>
<evidence type="ECO:0000256" key="1">
    <source>
        <dbReference type="SAM" id="MobiDB-lite"/>
    </source>
</evidence>
<protein>
    <recommendedName>
        <fullName evidence="2">Cep192/Spd-2-like domain-containing protein</fullName>
    </recommendedName>
</protein>
<feature type="compositionally biased region" description="Basic and acidic residues" evidence="1">
    <location>
        <begin position="109"/>
        <end position="119"/>
    </location>
</feature>
<dbReference type="EMBL" id="CAJGYM010000001">
    <property type="protein sequence ID" value="CAD6184710.1"/>
    <property type="molecule type" value="Genomic_DNA"/>
</dbReference>
<feature type="region of interest" description="Disordered" evidence="1">
    <location>
        <begin position="103"/>
        <end position="123"/>
    </location>
</feature>
<feature type="region of interest" description="Disordered" evidence="1">
    <location>
        <begin position="155"/>
        <end position="185"/>
    </location>
</feature>